<dbReference type="GO" id="GO:0009330">
    <property type="term" value="C:DNA topoisomerase type II (double strand cut, ATP-hydrolyzing) complex"/>
    <property type="evidence" value="ECO:0007669"/>
    <property type="project" value="TreeGrafter"/>
</dbReference>
<dbReference type="GO" id="GO:0006265">
    <property type="term" value="P:DNA topological change"/>
    <property type="evidence" value="ECO:0007669"/>
    <property type="project" value="InterPro"/>
</dbReference>
<evidence type="ECO:0000256" key="1">
    <source>
        <dbReference type="ARBA" id="ARBA00008263"/>
    </source>
</evidence>
<dbReference type="Gene3D" id="3.30.1360.40">
    <property type="match status" value="1"/>
</dbReference>
<dbReference type="InterPro" id="IPR002205">
    <property type="entry name" value="Topo_IIA_dom_A"/>
</dbReference>
<dbReference type="PANTHER" id="PTHR43493:SF5">
    <property type="entry name" value="DNA GYRASE SUBUNIT A, CHLOROPLASTIC_MITOCHONDRIAL"/>
    <property type="match status" value="1"/>
</dbReference>
<dbReference type="GO" id="GO:0005737">
    <property type="term" value="C:cytoplasm"/>
    <property type="evidence" value="ECO:0007669"/>
    <property type="project" value="TreeGrafter"/>
</dbReference>
<sequence length="96" mass="10811">MRIVIELKRGSDPSIVLNNLYRLTALQSTFSCNMVGILNGQPKQMGLKELLQFMDELIVVDGARRTMAPRAPGAMAYGARRGARLFKGRRKIKKYL</sequence>
<comment type="similarity">
    <text evidence="1">Belongs to the type II topoisomerase GyrA/ParC subunit family.</text>
</comment>
<evidence type="ECO:0000256" key="3">
    <source>
        <dbReference type="ARBA" id="ARBA00023125"/>
    </source>
</evidence>
<gene>
    <name evidence="6" type="ORF">Sradi_0575100</name>
</gene>
<feature type="domain" description="Topo IIA-type catalytic" evidence="5">
    <location>
        <begin position="1"/>
        <end position="54"/>
    </location>
</feature>
<proteinExistence type="inferred from homology"/>
<accession>A0AAW2VNX3</accession>
<comment type="caution">
    <text evidence="6">The sequence shown here is derived from an EMBL/GenBank/DDBJ whole genome shotgun (WGS) entry which is preliminary data.</text>
</comment>
<dbReference type="SUPFAM" id="SSF56719">
    <property type="entry name" value="Type II DNA topoisomerase"/>
    <property type="match status" value="1"/>
</dbReference>
<dbReference type="AlphaFoldDB" id="A0AAW2VNX3"/>
<evidence type="ECO:0000313" key="6">
    <source>
        <dbReference type="EMBL" id="KAL0429491.1"/>
    </source>
</evidence>
<dbReference type="InterPro" id="IPR013758">
    <property type="entry name" value="Topo_IIA_A/C_ab"/>
</dbReference>
<evidence type="ECO:0000256" key="2">
    <source>
        <dbReference type="ARBA" id="ARBA00023029"/>
    </source>
</evidence>
<reference evidence="6" key="2">
    <citation type="journal article" date="2024" name="Plant">
        <title>Genomic evolution and insights into agronomic trait innovations of Sesamum species.</title>
        <authorList>
            <person name="Miao H."/>
            <person name="Wang L."/>
            <person name="Qu L."/>
            <person name="Liu H."/>
            <person name="Sun Y."/>
            <person name="Le M."/>
            <person name="Wang Q."/>
            <person name="Wei S."/>
            <person name="Zheng Y."/>
            <person name="Lin W."/>
            <person name="Duan Y."/>
            <person name="Cao H."/>
            <person name="Xiong S."/>
            <person name="Wang X."/>
            <person name="Wei L."/>
            <person name="Li C."/>
            <person name="Ma Q."/>
            <person name="Ju M."/>
            <person name="Zhao R."/>
            <person name="Li G."/>
            <person name="Mu C."/>
            <person name="Tian Q."/>
            <person name="Mei H."/>
            <person name="Zhang T."/>
            <person name="Gao T."/>
            <person name="Zhang H."/>
        </authorList>
    </citation>
    <scope>NUCLEOTIDE SEQUENCE</scope>
    <source>
        <strain evidence="6">G02</strain>
    </source>
</reference>
<keyword evidence="3" id="KW-0238">DNA-binding</keyword>
<dbReference type="Gene3D" id="3.90.199.10">
    <property type="entry name" value="Topoisomerase II, domain 5"/>
    <property type="match status" value="1"/>
</dbReference>
<dbReference type="PANTHER" id="PTHR43493">
    <property type="entry name" value="DNA GYRASE/TOPOISOMERASE SUBUNIT A"/>
    <property type="match status" value="1"/>
</dbReference>
<keyword evidence="4" id="KW-0413">Isomerase</keyword>
<protein>
    <submittedName>
        <fullName evidence="6">DNA gyrase subunit A, chloroplastic/mitochondrial</fullName>
    </submittedName>
</protein>
<dbReference type="InterPro" id="IPR050220">
    <property type="entry name" value="Type_II_DNA_Topoisomerases"/>
</dbReference>
<dbReference type="GO" id="GO:0003677">
    <property type="term" value="F:DNA binding"/>
    <property type="evidence" value="ECO:0007669"/>
    <property type="project" value="UniProtKB-KW"/>
</dbReference>
<dbReference type="EMBL" id="JACGWJ010000003">
    <property type="protein sequence ID" value="KAL0429491.1"/>
    <property type="molecule type" value="Genomic_DNA"/>
</dbReference>
<dbReference type="GO" id="GO:0003918">
    <property type="term" value="F:DNA topoisomerase type II (double strand cut, ATP-hydrolyzing) activity"/>
    <property type="evidence" value="ECO:0007669"/>
    <property type="project" value="InterPro"/>
</dbReference>
<organism evidence="6">
    <name type="scientific">Sesamum radiatum</name>
    <name type="common">Black benniseed</name>
    <dbReference type="NCBI Taxonomy" id="300843"/>
    <lineage>
        <taxon>Eukaryota</taxon>
        <taxon>Viridiplantae</taxon>
        <taxon>Streptophyta</taxon>
        <taxon>Embryophyta</taxon>
        <taxon>Tracheophyta</taxon>
        <taxon>Spermatophyta</taxon>
        <taxon>Magnoliopsida</taxon>
        <taxon>eudicotyledons</taxon>
        <taxon>Gunneridae</taxon>
        <taxon>Pentapetalae</taxon>
        <taxon>asterids</taxon>
        <taxon>lamiids</taxon>
        <taxon>Lamiales</taxon>
        <taxon>Pedaliaceae</taxon>
        <taxon>Sesamum</taxon>
    </lineage>
</organism>
<name>A0AAW2VNX3_SESRA</name>
<dbReference type="Pfam" id="PF00521">
    <property type="entry name" value="DNA_topoisoIV"/>
    <property type="match status" value="1"/>
</dbReference>
<reference evidence="6" key="1">
    <citation type="submission" date="2020-06" db="EMBL/GenBank/DDBJ databases">
        <authorList>
            <person name="Li T."/>
            <person name="Hu X."/>
            <person name="Zhang T."/>
            <person name="Song X."/>
            <person name="Zhang H."/>
            <person name="Dai N."/>
            <person name="Sheng W."/>
            <person name="Hou X."/>
            <person name="Wei L."/>
        </authorList>
    </citation>
    <scope>NUCLEOTIDE SEQUENCE</scope>
    <source>
        <strain evidence="6">G02</strain>
        <tissue evidence="6">Leaf</tissue>
    </source>
</reference>
<evidence type="ECO:0000256" key="4">
    <source>
        <dbReference type="ARBA" id="ARBA00023235"/>
    </source>
</evidence>
<keyword evidence="2" id="KW-0799">Topoisomerase</keyword>
<evidence type="ECO:0000259" key="5">
    <source>
        <dbReference type="Pfam" id="PF00521"/>
    </source>
</evidence>
<dbReference type="GO" id="GO:0005524">
    <property type="term" value="F:ATP binding"/>
    <property type="evidence" value="ECO:0007669"/>
    <property type="project" value="InterPro"/>
</dbReference>
<dbReference type="InterPro" id="IPR013760">
    <property type="entry name" value="Topo_IIA-like_dom_sf"/>
</dbReference>